<dbReference type="Pfam" id="PF12698">
    <property type="entry name" value="ABC2_membrane_3"/>
    <property type="match status" value="1"/>
</dbReference>
<dbReference type="InterPro" id="IPR051784">
    <property type="entry name" value="Nod_factor_ABC_transporter"/>
</dbReference>
<evidence type="ECO:0000256" key="4">
    <source>
        <dbReference type="ARBA" id="ARBA00023136"/>
    </source>
</evidence>
<evidence type="ECO:0000256" key="5">
    <source>
        <dbReference type="SAM" id="Phobius"/>
    </source>
</evidence>
<keyword evidence="4 5" id="KW-0472">Membrane</keyword>
<feature type="transmembrane region" description="Helical" evidence="5">
    <location>
        <begin position="51"/>
        <end position="71"/>
    </location>
</feature>
<evidence type="ECO:0000256" key="3">
    <source>
        <dbReference type="ARBA" id="ARBA00022989"/>
    </source>
</evidence>
<feature type="transmembrane region" description="Helical" evidence="5">
    <location>
        <begin position="92"/>
        <end position="117"/>
    </location>
</feature>
<dbReference type="OrthoDB" id="3182222at2"/>
<evidence type="ECO:0000256" key="1">
    <source>
        <dbReference type="ARBA" id="ARBA00004141"/>
    </source>
</evidence>
<keyword evidence="2 5" id="KW-0812">Transmembrane</keyword>
<accession>A0A377FWZ1</accession>
<evidence type="ECO:0000256" key="2">
    <source>
        <dbReference type="ARBA" id="ARBA00022692"/>
    </source>
</evidence>
<dbReference type="EMBL" id="UGGP01000001">
    <property type="protein sequence ID" value="STO09268.1"/>
    <property type="molecule type" value="Genomic_DNA"/>
</dbReference>
<feature type="transmembrane region" description="Helical" evidence="5">
    <location>
        <begin position="153"/>
        <end position="173"/>
    </location>
</feature>
<dbReference type="PANTHER" id="PTHR43229:SF6">
    <property type="entry name" value="ABC-TYPE MULTIDRUG TRANSPORT SYSTEM, PERMEASE COMPONENT"/>
    <property type="match status" value="1"/>
</dbReference>
<gene>
    <name evidence="7" type="ORF">NCTC13163_02685</name>
</gene>
<name>A0A377FWZ1_9BACL</name>
<dbReference type="AlphaFoldDB" id="A0A377FWZ1"/>
<dbReference type="GO" id="GO:0140359">
    <property type="term" value="F:ABC-type transporter activity"/>
    <property type="evidence" value="ECO:0007669"/>
    <property type="project" value="InterPro"/>
</dbReference>
<proteinExistence type="predicted"/>
<dbReference type="GO" id="GO:0016020">
    <property type="term" value="C:membrane"/>
    <property type="evidence" value="ECO:0007669"/>
    <property type="project" value="UniProtKB-SubCell"/>
</dbReference>
<evidence type="ECO:0000259" key="6">
    <source>
        <dbReference type="Pfam" id="PF12698"/>
    </source>
</evidence>
<feature type="transmembrane region" description="Helical" evidence="5">
    <location>
        <begin position="21"/>
        <end position="39"/>
    </location>
</feature>
<dbReference type="PANTHER" id="PTHR43229">
    <property type="entry name" value="NODULATION PROTEIN J"/>
    <property type="match status" value="1"/>
</dbReference>
<organism evidence="7 8">
    <name type="scientific">Exiguobacterium aurantiacum</name>
    <dbReference type="NCBI Taxonomy" id="33987"/>
    <lineage>
        <taxon>Bacteria</taxon>
        <taxon>Bacillati</taxon>
        <taxon>Bacillota</taxon>
        <taxon>Bacilli</taxon>
        <taxon>Bacillales</taxon>
        <taxon>Bacillales Family XII. Incertae Sedis</taxon>
        <taxon>Exiguobacterium</taxon>
    </lineage>
</organism>
<evidence type="ECO:0000313" key="7">
    <source>
        <dbReference type="EMBL" id="STO09268.1"/>
    </source>
</evidence>
<dbReference type="Proteomes" id="UP000254060">
    <property type="component" value="Unassembled WGS sequence"/>
</dbReference>
<keyword evidence="3 5" id="KW-1133">Transmembrane helix</keyword>
<evidence type="ECO:0000313" key="8">
    <source>
        <dbReference type="Proteomes" id="UP000254060"/>
    </source>
</evidence>
<feature type="transmembrane region" description="Helical" evidence="5">
    <location>
        <begin position="211"/>
        <end position="229"/>
    </location>
</feature>
<sequence length="235" mass="25980">MTFSMKRALAIFQKDYKDLSRNLFVSSTLIMPLFFAVFYSQLGGEGIDVTYFVINITFSLVATFVQCALIAEEKEKNTLRGLMLSPASTLDILLGKSALTFVTTLILIAACAFIMGYSPANLLVISLALIVSTFFYIGIGTILGLMTKTVMEASLIVMPAFFFFSFSPMLLVYEDRFSIIGLLEYLPNIVLIDLAHQIEAGAGLGSTWMELMILSAWALVVFVGSIVMYNRKQTD</sequence>
<dbReference type="STRING" id="1397694.GCA_000702585_00110"/>
<dbReference type="InterPro" id="IPR013525">
    <property type="entry name" value="ABC2_TM"/>
</dbReference>
<reference evidence="7 8" key="1">
    <citation type="submission" date="2018-06" db="EMBL/GenBank/DDBJ databases">
        <authorList>
            <consortium name="Pathogen Informatics"/>
            <person name="Doyle S."/>
        </authorList>
    </citation>
    <scope>NUCLEOTIDE SEQUENCE [LARGE SCALE GENOMIC DNA]</scope>
    <source>
        <strain evidence="7 8">NCTC13163</strain>
    </source>
</reference>
<protein>
    <submittedName>
        <fullName evidence="7">ABC-type transport system involved in multi-copper enzyme maturation, permease component</fullName>
    </submittedName>
</protein>
<comment type="subcellular location">
    <subcellularLocation>
        <location evidence="1">Membrane</location>
        <topology evidence="1">Multi-pass membrane protein</topology>
    </subcellularLocation>
</comment>
<dbReference type="RefSeq" id="WP_029333733.1">
    <property type="nucleotide sequence ID" value="NZ_UGGP01000001.1"/>
</dbReference>
<feature type="domain" description="ABC-2 type transporter transmembrane" evidence="6">
    <location>
        <begin position="52"/>
        <end position="226"/>
    </location>
</feature>
<feature type="transmembrane region" description="Helical" evidence="5">
    <location>
        <begin position="123"/>
        <end position="146"/>
    </location>
</feature>